<protein>
    <submittedName>
        <fullName evidence="2">Uncharacterized protein</fullName>
    </submittedName>
</protein>
<dbReference type="KEGG" id="aalt:CC77DRAFT_285797"/>
<dbReference type="EMBL" id="KV441487">
    <property type="protein sequence ID" value="OAG17281.1"/>
    <property type="molecule type" value="Genomic_DNA"/>
</dbReference>
<accession>A0A177DDH3</accession>
<dbReference type="Proteomes" id="UP000077248">
    <property type="component" value="Unassembled WGS sequence"/>
</dbReference>
<proteinExistence type="predicted"/>
<dbReference type="RefSeq" id="XP_018382702.1">
    <property type="nucleotide sequence ID" value="XM_018531041.1"/>
</dbReference>
<organism evidence="2 3">
    <name type="scientific">Alternaria alternata</name>
    <name type="common">Alternaria rot fungus</name>
    <name type="synonym">Torula alternata</name>
    <dbReference type="NCBI Taxonomy" id="5599"/>
    <lineage>
        <taxon>Eukaryota</taxon>
        <taxon>Fungi</taxon>
        <taxon>Dikarya</taxon>
        <taxon>Ascomycota</taxon>
        <taxon>Pezizomycotina</taxon>
        <taxon>Dothideomycetes</taxon>
        <taxon>Pleosporomycetidae</taxon>
        <taxon>Pleosporales</taxon>
        <taxon>Pleosporineae</taxon>
        <taxon>Pleosporaceae</taxon>
        <taxon>Alternaria</taxon>
        <taxon>Alternaria sect. Alternaria</taxon>
        <taxon>Alternaria alternata complex</taxon>
    </lineage>
</organism>
<evidence type="ECO:0000313" key="2">
    <source>
        <dbReference type="EMBL" id="OAG17281.1"/>
    </source>
</evidence>
<dbReference type="VEuPathDB" id="FungiDB:CC77DRAFT_285797"/>
<dbReference type="OMA" id="ERGENCY"/>
<dbReference type="GeneID" id="29116635"/>
<name>A0A177DDH3_ALTAL</name>
<sequence length="401" mass="44891">MKGAFFLLSALLAAFALASSSPDAQTTSSLVTSSTPAIDAYDASRVDSALSQASDSGYPNKDPTDDDLIAELHTITGSNTTWPNISYSDISASTGNDVETLTSQNGMKHLKGWYRIDIRMGLMGTHVGTFGGERLYNRIYEVLKRCKHGSSLDDCAIHNVVYSKDGKYATDSKLYMNILVSTINTRIGGTQPGGLEDLTFRMMARAFQKMTETPRNCYKADFDEGQGGGRGLWFCNVASQVMIAYPINGGPMQSLLKLTLEWDRPTDQGKYKCDEITQSNTIRDWVSRPFLNDYYLLGGKRQDAFKKEIAKLHNWNADKIAPYTSCLWNHCFNTRTELNEPRHAWIEVDDCEPDWNPIGCDPGAETRNRKSLNCPPEYRGTRSYTYGKVNQRDDGDYSHWS</sequence>
<feature type="chain" id="PRO_5008059292" evidence="1">
    <location>
        <begin position="19"/>
        <end position="401"/>
    </location>
</feature>
<dbReference type="AlphaFoldDB" id="A0A177DDH3"/>
<keyword evidence="3" id="KW-1185">Reference proteome</keyword>
<feature type="signal peptide" evidence="1">
    <location>
        <begin position="1"/>
        <end position="18"/>
    </location>
</feature>
<evidence type="ECO:0000256" key="1">
    <source>
        <dbReference type="SAM" id="SignalP"/>
    </source>
</evidence>
<evidence type="ECO:0000313" key="3">
    <source>
        <dbReference type="Proteomes" id="UP000077248"/>
    </source>
</evidence>
<reference evidence="2 3" key="1">
    <citation type="submission" date="2016-05" db="EMBL/GenBank/DDBJ databases">
        <title>Comparative analysis of secretome profiles of manganese(II)-oxidizing ascomycete fungi.</title>
        <authorList>
            <consortium name="DOE Joint Genome Institute"/>
            <person name="Zeiner C.A."/>
            <person name="Purvine S.O."/>
            <person name="Zink E.M."/>
            <person name="Wu S."/>
            <person name="Pasa-Tolic L."/>
            <person name="Chaput D.L."/>
            <person name="Haridas S."/>
            <person name="Grigoriev I.V."/>
            <person name="Santelli C.M."/>
            <person name="Hansel C.M."/>
        </authorList>
    </citation>
    <scope>NUCLEOTIDE SEQUENCE [LARGE SCALE GENOMIC DNA]</scope>
    <source>
        <strain evidence="2 3">SRC1lrK2f</strain>
    </source>
</reference>
<keyword evidence="1" id="KW-0732">Signal</keyword>
<gene>
    <name evidence="2" type="ORF">CC77DRAFT_285797</name>
</gene>